<evidence type="ECO:0000313" key="1">
    <source>
        <dbReference type="EMBL" id="SHL73822.1"/>
    </source>
</evidence>
<reference evidence="2" key="1">
    <citation type="submission" date="2016-11" db="EMBL/GenBank/DDBJ databases">
        <authorList>
            <person name="Varghese N."/>
            <person name="Submissions S."/>
        </authorList>
    </citation>
    <scope>NUCLEOTIDE SEQUENCE [LARGE SCALE GENOMIC DNA]</scope>
    <source>
        <strain evidence="2">DSM 24724</strain>
    </source>
</reference>
<protein>
    <submittedName>
        <fullName evidence="1">Uncharacterized protein</fullName>
    </submittedName>
</protein>
<keyword evidence="2" id="KW-1185">Reference proteome</keyword>
<dbReference type="Proteomes" id="UP000184028">
    <property type="component" value="Unassembled WGS sequence"/>
</dbReference>
<accession>A0A1M7D2R2</accession>
<sequence>MTELKIKYDELDWEDECVLYGAIYKKKKFTGIAIDEFDDGSYEKWRFYNGIVHGHTYFFDKKNNKIMREGFYQNGVPVSTHFSWISENKHTKTYHEGTLLMVKIEDKNKTLLFEYEREKMSLTEWFNNGNKRSEKFLISTDNLYQFKSEKFWNENGIWLMTINNDKLYEFNSSYLSEHSHDLNSEDEERIFILYAKQLLEEQYNIGVKYLQLNTTHKNPFFRYQCARLLSNTNNQESIIFLEKLLLDDLHPETKLSIDWHGHGSSKKTQYSISKMAQIAIENIKNSPKTD</sequence>
<gene>
    <name evidence="1" type="ORF">SAMN05444484_102404</name>
</gene>
<dbReference type="AlphaFoldDB" id="A0A1M7D2R2"/>
<dbReference type="RefSeq" id="WP_068841873.1">
    <property type="nucleotide sequence ID" value="NZ_FRBT01000002.1"/>
</dbReference>
<dbReference type="EMBL" id="FRBT01000002">
    <property type="protein sequence ID" value="SHL73822.1"/>
    <property type="molecule type" value="Genomic_DNA"/>
</dbReference>
<dbReference type="STRING" id="946677.SAMN05444484_102404"/>
<organism evidence="1 2">
    <name type="scientific">Flavobacterium chilense</name>
    <dbReference type="NCBI Taxonomy" id="946677"/>
    <lineage>
        <taxon>Bacteria</taxon>
        <taxon>Pseudomonadati</taxon>
        <taxon>Bacteroidota</taxon>
        <taxon>Flavobacteriia</taxon>
        <taxon>Flavobacteriales</taxon>
        <taxon>Flavobacteriaceae</taxon>
        <taxon>Flavobacterium</taxon>
    </lineage>
</organism>
<dbReference type="SUPFAM" id="SSF82185">
    <property type="entry name" value="Histone H3 K4-specific methyltransferase SET7/9 N-terminal domain"/>
    <property type="match status" value="1"/>
</dbReference>
<name>A0A1M7D2R2_9FLAO</name>
<evidence type="ECO:0000313" key="2">
    <source>
        <dbReference type="Proteomes" id="UP000184028"/>
    </source>
</evidence>
<proteinExistence type="predicted"/>